<dbReference type="Pfam" id="PF00288">
    <property type="entry name" value="GHMP_kinases_N"/>
    <property type="match status" value="1"/>
</dbReference>
<organism evidence="9 10">
    <name type="scientific">Oceanobacillus indicireducens</name>
    <dbReference type="NCBI Taxonomy" id="1004261"/>
    <lineage>
        <taxon>Bacteria</taxon>
        <taxon>Bacillati</taxon>
        <taxon>Bacillota</taxon>
        <taxon>Bacilli</taxon>
        <taxon>Bacillales</taxon>
        <taxon>Bacillaceae</taxon>
        <taxon>Oceanobacillus</taxon>
    </lineage>
</organism>
<keyword evidence="5 9" id="KW-0418">Kinase</keyword>
<reference evidence="9" key="1">
    <citation type="journal article" date="2014" name="Int. J. Syst. Evol. Microbiol.">
        <title>Complete genome sequence of Corynebacterium casei LMG S-19264T (=DSM 44701T), isolated from a smear-ripened cheese.</title>
        <authorList>
            <consortium name="US DOE Joint Genome Institute (JGI-PGF)"/>
            <person name="Walter F."/>
            <person name="Albersmeier A."/>
            <person name="Kalinowski J."/>
            <person name="Ruckert C."/>
        </authorList>
    </citation>
    <scope>NUCLEOTIDE SEQUENCE</scope>
    <source>
        <strain evidence="9">JCM 17251</strain>
    </source>
</reference>
<keyword evidence="6" id="KW-0067">ATP-binding</keyword>
<evidence type="ECO:0000256" key="2">
    <source>
        <dbReference type="ARBA" id="ARBA00012958"/>
    </source>
</evidence>
<dbReference type="InterPro" id="IPR006204">
    <property type="entry name" value="GHMP_kinase_N_dom"/>
</dbReference>
<dbReference type="PANTHER" id="PTHR31814:SF2">
    <property type="entry name" value="PHOSPHOMEVALONATE KINASE"/>
    <property type="match status" value="1"/>
</dbReference>
<reference evidence="9" key="2">
    <citation type="submission" date="2020-09" db="EMBL/GenBank/DDBJ databases">
        <authorList>
            <person name="Sun Q."/>
            <person name="Ohkuma M."/>
        </authorList>
    </citation>
    <scope>NUCLEOTIDE SEQUENCE</scope>
    <source>
        <strain evidence="9">JCM 17251</strain>
    </source>
</reference>
<dbReference type="InterPro" id="IPR005917">
    <property type="entry name" value="Pmev_kinase_bact"/>
</dbReference>
<evidence type="ECO:0000313" key="9">
    <source>
        <dbReference type="EMBL" id="GGN65642.1"/>
    </source>
</evidence>
<keyword evidence="10" id="KW-1185">Reference proteome</keyword>
<dbReference type="PANTHER" id="PTHR31814">
    <property type="match status" value="1"/>
</dbReference>
<dbReference type="InterPro" id="IPR013750">
    <property type="entry name" value="GHMP_kinase_C_dom"/>
</dbReference>
<dbReference type="InterPro" id="IPR020568">
    <property type="entry name" value="Ribosomal_Su5_D2-typ_SF"/>
</dbReference>
<protein>
    <recommendedName>
        <fullName evidence="2">phosphomevalonate kinase</fullName>
        <ecNumber evidence="2">2.7.4.2</ecNumber>
    </recommendedName>
</protein>
<dbReference type="GO" id="GO:0005524">
    <property type="term" value="F:ATP binding"/>
    <property type="evidence" value="ECO:0007669"/>
    <property type="project" value="UniProtKB-KW"/>
</dbReference>
<name>A0A917Y548_9BACI</name>
<sequence>MSTNKLTIKVPGKLMVAGEFAVLIPHHHLAVTAVDRFVYATIEDAEQRTLTLEDYQLEDLSWGYKDGKVTIQSADDRLSFVKEAMEVTCTYLAEAGVEMDHFNLAVRSELDDASGVKYGLGSSAAVVTAVVTAIMARFTKEELDKDVIFKLAALAHVNIQGSGSGADVAASVYGGILQYSSFQAEWLLDASKSAASIHELLEADWIYLSIKRLTLPTSVSFCVGWTGNPASTTKLVGRILKLQDDNPQAFKEFLAKSERAVHTLLTGMEEENQELLFSGVKANRKALATVGNNADVSIETALLGTLCDLADGLGGAGKPSGAGGGDCGIAFMPSKRQAEQLFSSWEKAGIKPLSITSHPEGATVIESKKNIKKT</sequence>
<feature type="domain" description="GHMP kinase N-terminal" evidence="7">
    <location>
        <begin position="81"/>
        <end position="175"/>
    </location>
</feature>
<evidence type="ECO:0000256" key="5">
    <source>
        <dbReference type="ARBA" id="ARBA00022777"/>
    </source>
</evidence>
<accession>A0A917Y548</accession>
<comment type="caution">
    <text evidence="9">The sequence shown here is derived from an EMBL/GenBank/DDBJ whole genome shotgun (WGS) entry which is preliminary data.</text>
</comment>
<dbReference type="PRINTS" id="PR00959">
    <property type="entry name" value="MEVGALKINASE"/>
</dbReference>
<dbReference type="SUPFAM" id="SSF55060">
    <property type="entry name" value="GHMP Kinase, C-terminal domain"/>
    <property type="match status" value="1"/>
</dbReference>
<dbReference type="SUPFAM" id="SSF54211">
    <property type="entry name" value="Ribosomal protein S5 domain 2-like"/>
    <property type="match status" value="1"/>
</dbReference>
<dbReference type="InterPro" id="IPR035102">
    <property type="entry name" value="Phosphomevalonate_kinase"/>
</dbReference>
<dbReference type="InterPro" id="IPR014721">
    <property type="entry name" value="Ribsml_uS5_D2-typ_fold_subgr"/>
</dbReference>
<dbReference type="Gene3D" id="3.30.230.10">
    <property type="match status" value="1"/>
</dbReference>
<evidence type="ECO:0000256" key="3">
    <source>
        <dbReference type="ARBA" id="ARBA00022679"/>
    </source>
</evidence>
<dbReference type="InterPro" id="IPR036554">
    <property type="entry name" value="GHMP_kinase_C_sf"/>
</dbReference>
<dbReference type="GO" id="GO:0004631">
    <property type="term" value="F:phosphomevalonate kinase activity"/>
    <property type="evidence" value="ECO:0007669"/>
    <property type="project" value="UniProtKB-EC"/>
</dbReference>
<dbReference type="EC" id="2.7.4.2" evidence="2"/>
<evidence type="ECO:0000256" key="1">
    <source>
        <dbReference type="ARBA" id="ARBA00005017"/>
    </source>
</evidence>
<dbReference type="Pfam" id="PF08544">
    <property type="entry name" value="GHMP_kinases_C"/>
    <property type="match status" value="1"/>
</dbReference>
<evidence type="ECO:0000313" key="10">
    <source>
        <dbReference type="Proteomes" id="UP000624041"/>
    </source>
</evidence>
<keyword evidence="3" id="KW-0808">Transferase</keyword>
<dbReference type="EMBL" id="BMOS01000038">
    <property type="protein sequence ID" value="GGN65642.1"/>
    <property type="molecule type" value="Genomic_DNA"/>
</dbReference>
<dbReference type="RefSeq" id="WP_156856571.1">
    <property type="nucleotide sequence ID" value="NZ_BMOS01000038.1"/>
</dbReference>
<keyword evidence="4" id="KW-0547">Nucleotide-binding</keyword>
<dbReference type="NCBIfam" id="TIGR01220">
    <property type="entry name" value="Pmev_kin_Gr_pos"/>
    <property type="match status" value="1"/>
</dbReference>
<evidence type="ECO:0000256" key="4">
    <source>
        <dbReference type="ARBA" id="ARBA00022741"/>
    </source>
</evidence>
<gene>
    <name evidence="9" type="ORF">GCM10007971_34690</name>
</gene>
<proteinExistence type="predicted"/>
<dbReference type="AlphaFoldDB" id="A0A917Y548"/>
<evidence type="ECO:0000256" key="6">
    <source>
        <dbReference type="ARBA" id="ARBA00022840"/>
    </source>
</evidence>
<evidence type="ECO:0000259" key="8">
    <source>
        <dbReference type="Pfam" id="PF08544"/>
    </source>
</evidence>
<comment type="pathway">
    <text evidence="1">Isoprenoid biosynthesis; isopentenyl diphosphate biosynthesis via mevalonate pathway; isopentenyl diphosphate from (R)-mevalonate: step 2/3.</text>
</comment>
<evidence type="ECO:0000259" key="7">
    <source>
        <dbReference type="Pfam" id="PF00288"/>
    </source>
</evidence>
<feature type="domain" description="GHMP kinase C-terminal" evidence="8">
    <location>
        <begin position="296"/>
        <end position="350"/>
    </location>
</feature>
<dbReference type="Proteomes" id="UP000624041">
    <property type="component" value="Unassembled WGS sequence"/>
</dbReference>
<dbReference type="Gene3D" id="3.30.70.890">
    <property type="entry name" value="GHMP kinase, C-terminal domain"/>
    <property type="match status" value="1"/>
</dbReference>